<reference evidence="3 4" key="1">
    <citation type="journal article" date="2016" name="Nat. Commun.">
        <title>Thousands of microbial genomes shed light on interconnected biogeochemical processes in an aquifer system.</title>
        <authorList>
            <person name="Anantharaman K."/>
            <person name="Brown C.T."/>
            <person name="Hug L.A."/>
            <person name="Sharon I."/>
            <person name="Castelle C.J."/>
            <person name="Probst A.J."/>
            <person name="Thomas B.C."/>
            <person name="Singh A."/>
            <person name="Wilkins M.J."/>
            <person name="Karaoz U."/>
            <person name="Brodie E.L."/>
            <person name="Williams K.H."/>
            <person name="Hubbard S.S."/>
            <person name="Banfield J.F."/>
        </authorList>
    </citation>
    <scope>NUCLEOTIDE SEQUENCE [LARGE SCALE GENOMIC DNA]</scope>
</reference>
<feature type="transmembrane region" description="Helical" evidence="2">
    <location>
        <begin position="146"/>
        <end position="172"/>
    </location>
</feature>
<evidence type="ECO:0000256" key="2">
    <source>
        <dbReference type="SAM" id="Phobius"/>
    </source>
</evidence>
<name>A0A1G2KRN7_9BACT</name>
<dbReference type="Proteomes" id="UP000178710">
    <property type="component" value="Unassembled WGS sequence"/>
</dbReference>
<feature type="region of interest" description="Disordered" evidence="1">
    <location>
        <begin position="1"/>
        <end position="28"/>
    </location>
</feature>
<dbReference type="EMBL" id="MHQK01000012">
    <property type="protein sequence ID" value="OHA02050.1"/>
    <property type="molecule type" value="Genomic_DNA"/>
</dbReference>
<keyword evidence="2" id="KW-0472">Membrane</keyword>
<dbReference type="AlphaFoldDB" id="A0A1G2KRN7"/>
<evidence type="ECO:0000313" key="3">
    <source>
        <dbReference type="EMBL" id="OHA02050.1"/>
    </source>
</evidence>
<keyword evidence="2" id="KW-1133">Transmembrane helix</keyword>
<evidence type="ECO:0000313" key="4">
    <source>
        <dbReference type="Proteomes" id="UP000178710"/>
    </source>
</evidence>
<evidence type="ECO:0008006" key="5">
    <source>
        <dbReference type="Google" id="ProtNLM"/>
    </source>
</evidence>
<comment type="caution">
    <text evidence="3">The sequence shown here is derived from an EMBL/GenBank/DDBJ whole genome shotgun (WGS) entry which is preliminary data.</text>
</comment>
<organism evidence="3 4">
    <name type="scientific">Candidatus Sungbacteria bacterium RIFCSPHIGHO2_02_FULL_49_20</name>
    <dbReference type="NCBI Taxonomy" id="1802272"/>
    <lineage>
        <taxon>Bacteria</taxon>
        <taxon>Candidatus Sungiibacteriota</taxon>
    </lineage>
</organism>
<gene>
    <name evidence="3" type="ORF">A3C12_02225</name>
</gene>
<evidence type="ECO:0000256" key="1">
    <source>
        <dbReference type="SAM" id="MobiDB-lite"/>
    </source>
</evidence>
<feature type="compositionally biased region" description="Basic and acidic residues" evidence="1">
    <location>
        <begin position="10"/>
        <end position="20"/>
    </location>
</feature>
<sequence length="522" mass="55565">MAIIRSGNSDPKKRISDIRPPRRATRQVVPPVAPVVSPSSSFLDMVRLDPPPRAKLPLNKVAISGVGEPKPSLPGAETKEIERMDQAVAEFFTKKPTAEKPVAVNKAKAENQLPGLASIPAKPLARADLKLHFWQPSGRSVPLKTWLWFGSSIGALAAVAILTSTVFARVFINVRPLVMTTVLPSVALRVLPSAASLDVAKGIVPGEYVEFSDTRSFDAKATGKKVVSAKARGTITIMNSFGPDPQVLVATTRFMTKDGKIFRLEKGVTVPGAKVQGGVLTPATIAATVIADQPGADYNIGPADFTIPGLQGSPKYKSFSAKSVSAFSGGFSGESAVATDSDIKKATESATAEMFSSLRDSLKGKAPQGFKIIDGARQITLADVKAPAVNAPGENFTIEVIGKVQAIVFRESDEAELIAALFSTSTPRVLSYSKSSLERKSVALDLAKKELSYAVGGNIVLGAKLDGENIARELMGKSAKAVTNRLETMPGIEAYKIKFFPLWLWNAPADQSKVRVTIEPFL</sequence>
<proteinExistence type="predicted"/>
<protein>
    <recommendedName>
        <fullName evidence="5">Baseplate protein J-like domain-containing protein</fullName>
    </recommendedName>
</protein>
<accession>A0A1G2KRN7</accession>
<keyword evidence="2" id="KW-0812">Transmembrane</keyword>